<dbReference type="PROSITE" id="PS00108">
    <property type="entry name" value="PROTEIN_KINASE_ST"/>
    <property type="match status" value="1"/>
</dbReference>
<keyword evidence="4" id="KW-0547">Nucleotide-binding</keyword>
<evidence type="ECO:0000256" key="5">
    <source>
        <dbReference type="ARBA" id="ARBA00022777"/>
    </source>
</evidence>
<evidence type="ECO:0000256" key="4">
    <source>
        <dbReference type="ARBA" id="ARBA00022741"/>
    </source>
</evidence>
<feature type="transmembrane region" description="Helical" evidence="8">
    <location>
        <begin position="401"/>
        <end position="418"/>
    </location>
</feature>
<name>A0ABP9GN19_9ACTN</name>
<evidence type="ECO:0000259" key="9">
    <source>
        <dbReference type="PROSITE" id="PS50011"/>
    </source>
</evidence>
<dbReference type="SMART" id="SM00220">
    <property type="entry name" value="S_TKc"/>
    <property type="match status" value="1"/>
</dbReference>
<dbReference type="Gene3D" id="1.10.510.10">
    <property type="entry name" value="Transferase(Phosphotransferase) domain 1"/>
    <property type="match status" value="1"/>
</dbReference>
<keyword evidence="3" id="KW-0808">Transferase</keyword>
<gene>
    <name evidence="10" type="ORF">GCM10023205_05050</name>
</gene>
<dbReference type="Gene3D" id="3.30.200.20">
    <property type="entry name" value="Phosphorylase Kinase, domain 1"/>
    <property type="match status" value="1"/>
</dbReference>
<feature type="transmembrane region" description="Helical" evidence="8">
    <location>
        <begin position="469"/>
        <end position="491"/>
    </location>
</feature>
<dbReference type="SUPFAM" id="SSF56112">
    <property type="entry name" value="Protein kinase-like (PK-like)"/>
    <property type="match status" value="1"/>
</dbReference>
<protein>
    <recommendedName>
        <fullName evidence="1">non-specific serine/threonine protein kinase</fullName>
        <ecNumber evidence="1">2.7.11.1</ecNumber>
    </recommendedName>
</protein>
<evidence type="ECO:0000256" key="1">
    <source>
        <dbReference type="ARBA" id="ARBA00012513"/>
    </source>
</evidence>
<evidence type="ECO:0000256" key="8">
    <source>
        <dbReference type="SAM" id="Phobius"/>
    </source>
</evidence>
<dbReference type="InterPro" id="IPR000719">
    <property type="entry name" value="Prot_kinase_dom"/>
</dbReference>
<proteinExistence type="predicted"/>
<keyword evidence="2" id="KW-0723">Serine/threonine-protein kinase</keyword>
<feature type="transmembrane region" description="Helical" evidence="8">
    <location>
        <begin position="438"/>
        <end position="457"/>
    </location>
</feature>
<dbReference type="Pfam" id="PF00069">
    <property type="entry name" value="Pkinase"/>
    <property type="match status" value="1"/>
</dbReference>
<keyword evidence="6" id="KW-0067">ATP-binding</keyword>
<evidence type="ECO:0000256" key="3">
    <source>
        <dbReference type="ARBA" id="ARBA00022679"/>
    </source>
</evidence>
<feature type="domain" description="Protein kinase" evidence="9">
    <location>
        <begin position="8"/>
        <end position="273"/>
    </location>
</feature>
<keyword evidence="5" id="KW-0418">Kinase</keyword>
<dbReference type="PROSITE" id="PS50011">
    <property type="entry name" value="PROTEIN_KINASE_DOM"/>
    <property type="match status" value="1"/>
</dbReference>
<dbReference type="PANTHER" id="PTHR43289:SF6">
    <property type="entry name" value="SERINE_THREONINE-PROTEIN KINASE NEKL-3"/>
    <property type="match status" value="1"/>
</dbReference>
<evidence type="ECO:0000256" key="7">
    <source>
        <dbReference type="SAM" id="MobiDB-lite"/>
    </source>
</evidence>
<dbReference type="CDD" id="cd14014">
    <property type="entry name" value="STKc_PknB_like"/>
    <property type="match status" value="1"/>
</dbReference>
<keyword evidence="8" id="KW-0472">Membrane</keyword>
<keyword evidence="8" id="KW-1133">Transmembrane helix</keyword>
<dbReference type="InterPro" id="IPR008271">
    <property type="entry name" value="Ser/Thr_kinase_AS"/>
</dbReference>
<dbReference type="EC" id="2.7.11.1" evidence="1"/>
<evidence type="ECO:0000256" key="2">
    <source>
        <dbReference type="ARBA" id="ARBA00022527"/>
    </source>
</evidence>
<dbReference type="PANTHER" id="PTHR43289">
    <property type="entry name" value="MITOGEN-ACTIVATED PROTEIN KINASE KINASE KINASE 20-RELATED"/>
    <property type="match status" value="1"/>
</dbReference>
<accession>A0ABP9GN19</accession>
<comment type="caution">
    <text evidence="10">The sequence shown here is derived from an EMBL/GenBank/DDBJ whole genome shotgun (WGS) entry which is preliminary data.</text>
</comment>
<dbReference type="InterPro" id="IPR011009">
    <property type="entry name" value="Kinase-like_dom_sf"/>
</dbReference>
<evidence type="ECO:0000313" key="10">
    <source>
        <dbReference type="EMBL" id="GAA4948083.1"/>
    </source>
</evidence>
<evidence type="ECO:0000313" key="11">
    <source>
        <dbReference type="Proteomes" id="UP001500466"/>
    </source>
</evidence>
<reference evidence="11" key="1">
    <citation type="journal article" date="2019" name="Int. J. Syst. Evol. Microbiol.">
        <title>The Global Catalogue of Microorganisms (GCM) 10K type strain sequencing project: providing services to taxonomists for standard genome sequencing and annotation.</title>
        <authorList>
            <consortium name="The Broad Institute Genomics Platform"/>
            <consortium name="The Broad Institute Genome Sequencing Center for Infectious Disease"/>
            <person name="Wu L."/>
            <person name="Ma J."/>
        </authorList>
    </citation>
    <scope>NUCLEOTIDE SEQUENCE [LARGE SCALE GENOMIC DNA]</scope>
    <source>
        <strain evidence="11">JCM 17986</strain>
    </source>
</reference>
<sequence>MRVLNNRYELIEAIGQGGMGQVWRGRDRELARIVGIKTLPGELSRQPEFRERFQREARAVAALAHPGITVLHDYGRDDDSADPVPYLVMEYVDGQPLSTYIRSGPVPVGRAAAIARDIADALAHSHGLGIVHRDIKPSNVMLTTNGAVKILDFGIARMLADTATRLTTTGRIVGTPAYMSPEQAQGHAVDARADQYSLGCVLFELLTGHTPFTGDSVFAVMNQHLGRPADPPSQRRAEVPAALDAVVLRMLAKDPEQRYAAISDVRSALEAFADRQAAYSAPPAAAPNAGGVPARPAAPPTVKSTRAASAPHVPTASAMPPTPPPAAPPRPVPPTSPPPGSSVPAQPAGPPPAWRQPDPVTYPNPMPHGGWPGSGAPGPYPHHQATPPPYAYGRPPRPGRGWAALALVLMVLSSFSALMPWGSASVEDESEKYKGYEAYLSIGVVSVAVLASLLFVIGIQVRGANRGGVFFSALAGIGAGISVVHPAYLIWTVHDAREAGATMEMVNAVSPTAEAGAYLTLIATIVACVAGSLAARRAPGAPGYYPR</sequence>
<feature type="transmembrane region" description="Helical" evidence="8">
    <location>
        <begin position="515"/>
        <end position="535"/>
    </location>
</feature>
<evidence type="ECO:0000256" key="6">
    <source>
        <dbReference type="ARBA" id="ARBA00022840"/>
    </source>
</evidence>
<keyword evidence="8" id="KW-0812">Transmembrane</keyword>
<dbReference type="RefSeq" id="WP_345673558.1">
    <property type="nucleotide sequence ID" value="NZ_BAABHS010000002.1"/>
</dbReference>
<organism evidence="10 11">
    <name type="scientific">Yinghuangia aomiensis</name>
    <dbReference type="NCBI Taxonomy" id="676205"/>
    <lineage>
        <taxon>Bacteria</taxon>
        <taxon>Bacillati</taxon>
        <taxon>Actinomycetota</taxon>
        <taxon>Actinomycetes</taxon>
        <taxon>Kitasatosporales</taxon>
        <taxon>Streptomycetaceae</taxon>
        <taxon>Yinghuangia</taxon>
    </lineage>
</organism>
<dbReference type="Proteomes" id="UP001500466">
    <property type="component" value="Unassembled WGS sequence"/>
</dbReference>
<dbReference type="EMBL" id="BAABHS010000002">
    <property type="protein sequence ID" value="GAA4948083.1"/>
    <property type="molecule type" value="Genomic_DNA"/>
</dbReference>
<feature type="compositionally biased region" description="Pro residues" evidence="7">
    <location>
        <begin position="320"/>
        <end position="366"/>
    </location>
</feature>
<keyword evidence="11" id="KW-1185">Reference proteome</keyword>
<feature type="region of interest" description="Disordered" evidence="7">
    <location>
        <begin position="281"/>
        <end position="393"/>
    </location>
</feature>
<feature type="compositionally biased region" description="Low complexity" evidence="7">
    <location>
        <begin position="281"/>
        <end position="295"/>
    </location>
</feature>